<evidence type="ECO:0000313" key="2">
    <source>
        <dbReference type="Proteomes" id="UP000305517"/>
    </source>
</evidence>
<keyword evidence="2" id="KW-1185">Reference proteome</keyword>
<dbReference type="Proteomes" id="UP000305517">
    <property type="component" value="Unassembled WGS sequence"/>
</dbReference>
<organism evidence="1 2">
    <name type="scientific">Hymenobacter jeollabukensis</name>
    <dbReference type="NCBI Taxonomy" id="2025313"/>
    <lineage>
        <taxon>Bacteria</taxon>
        <taxon>Pseudomonadati</taxon>
        <taxon>Bacteroidota</taxon>
        <taxon>Cytophagia</taxon>
        <taxon>Cytophagales</taxon>
        <taxon>Hymenobacteraceae</taxon>
        <taxon>Hymenobacter</taxon>
    </lineage>
</organism>
<dbReference type="OrthoDB" id="884362at2"/>
<dbReference type="AlphaFoldDB" id="A0A5R8WSK9"/>
<dbReference type="EMBL" id="VAJM01000003">
    <property type="protein sequence ID" value="TLM93916.1"/>
    <property type="molecule type" value="Genomic_DNA"/>
</dbReference>
<reference evidence="1 2" key="1">
    <citation type="submission" date="2019-05" db="EMBL/GenBank/DDBJ databases">
        <title>Hymenobacter edaphi sp. nov., isolated from abandoned arsenic-contaminated farmland soil.</title>
        <authorList>
            <person name="Nie L."/>
        </authorList>
    </citation>
    <scope>NUCLEOTIDE SEQUENCE [LARGE SCALE GENOMIC DNA]</scope>
    <source>
        <strain evidence="1 2">1-3-3-8</strain>
    </source>
</reference>
<name>A0A5R8WSK9_9BACT</name>
<evidence type="ECO:0000313" key="1">
    <source>
        <dbReference type="EMBL" id="TLM93916.1"/>
    </source>
</evidence>
<accession>A0A5R8WSK9</accession>
<sequence>MLILPSPEFLQIVYRVELNVLVGRWLQSVTPEQLQAGYLALLEAASARQCRWWLVDGRRRLHSHKADSRWMMDEFFPQLAPRLGGKVYLAYLFTPTHLEELQADADVPKLSYFDHRPYQVQRFIEEQAAMNWLAQMHAGEQAASR</sequence>
<gene>
    <name evidence="1" type="ORF">FDY95_07740</name>
</gene>
<comment type="caution">
    <text evidence="1">The sequence shown here is derived from an EMBL/GenBank/DDBJ whole genome shotgun (WGS) entry which is preliminary data.</text>
</comment>
<evidence type="ECO:0008006" key="3">
    <source>
        <dbReference type="Google" id="ProtNLM"/>
    </source>
</evidence>
<protein>
    <recommendedName>
        <fullName evidence="3">STAS/SEC14 domain-containing protein</fullName>
    </recommendedName>
</protein>
<dbReference type="RefSeq" id="WP_138076360.1">
    <property type="nucleotide sequence ID" value="NZ_VAJM01000003.1"/>
</dbReference>
<proteinExistence type="predicted"/>